<evidence type="ECO:0000259" key="1">
    <source>
        <dbReference type="Pfam" id="PF02954"/>
    </source>
</evidence>
<evidence type="ECO:0000313" key="3">
    <source>
        <dbReference type="Proteomes" id="UP000199006"/>
    </source>
</evidence>
<dbReference type="AlphaFoldDB" id="A0A1I4NCJ2"/>
<dbReference type="InterPro" id="IPR009057">
    <property type="entry name" value="Homeodomain-like_sf"/>
</dbReference>
<feature type="domain" description="DNA binding HTH" evidence="1">
    <location>
        <begin position="14"/>
        <end position="37"/>
    </location>
</feature>
<dbReference type="GO" id="GO:0043565">
    <property type="term" value="F:sequence-specific DNA binding"/>
    <property type="evidence" value="ECO:0007669"/>
    <property type="project" value="InterPro"/>
</dbReference>
<reference evidence="2 3" key="1">
    <citation type="submission" date="2016-10" db="EMBL/GenBank/DDBJ databases">
        <authorList>
            <person name="de Groot N.N."/>
        </authorList>
    </citation>
    <scope>NUCLEOTIDE SEQUENCE [LARGE SCALE GENOMIC DNA]</scope>
    <source>
        <strain evidence="2 3">ATCC 51327</strain>
    </source>
</reference>
<dbReference type="EMBL" id="FOTI01000076">
    <property type="protein sequence ID" value="SFM13037.1"/>
    <property type="molecule type" value="Genomic_DNA"/>
</dbReference>
<feature type="non-terminal residue" evidence="2">
    <location>
        <position position="46"/>
    </location>
</feature>
<evidence type="ECO:0000313" key="2">
    <source>
        <dbReference type="EMBL" id="SFM13037.1"/>
    </source>
</evidence>
<protein>
    <submittedName>
        <fullName evidence="2">Regulatory protein, Fis family</fullName>
    </submittedName>
</protein>
<dbReference type="InterPro" id="IPR002197">
    <property type="entry name" value="HTH_Fis"/>
</dbReference>
<dbReference type="Pfam" id="PF02954">
    <property type="entry name" value="HTH_8"/>
    <property type="match status" value="1"/>
</dbReference>
<dbReference type="OrthoDB" id="3193769at2"/>
<proteinExistence type="predicted"/>
<dbReference type="Proteomes" id="UP000199006">
    <property type="component" value="Unassembled WGS sequence"/>
</dbReference>
<organism evidence="2 3">
    <name type="scientific">Halanaerobium salsuginis</name>
    <dbReference type="NCBI Taxonomy" id="29563"/>
    <lineage>
        <taxon>Bacteria</taxon>
        <taxon>Bacillati</taxon>
        <taxon>Bacillota</taxon>
        <taxon>Clostridia</taxon>
        <taxon>Halanaerobiales</taxon>
        <taxon>Halanaerobiaceae</taxon>
        <taxon>Halanaerobium</taxon>
    </lineage>
</organism>
<dbReference type="SUPFAM" id="SSF46689">
    <property type="entry name" value="Homeodomain-like"/>
    <property type="match status" value="1"/>
</dbReference>
<keyword evidence="3" id="KW-1185">Reference proteome</keyword>
<dbReference type="Gene3D" id="1.10.10.60">
    <property type="entry name" value="Homeodomain-like"/>
    <property type="match status" value="1"/>
</dbReference>
<accession>A0A1I4NCJ2</accession>
<gene>
    <name evidence="2" type="ORF">SAMN02983006_02871</name>
</gene>
<sequence>MNKEDGYKMHIKIHQLKEMGFNKSQIARRLNISRPTLNKYYDLNTE</sequence>
<name>A0A1I4NCJ2_9FIRM</name>